<keyword evidence="5 8" id="KW-0560">Oxidoreductase</keyword>
<accession>A0A423JJV4</accession>
<dbReference type="EMBL" id="MOBO01000013">
    <property type="protein sequence ID" value="RON37922.1"/>
    <property type="molecule type" value="Genomic_DNA"/>
</dbReference>
<dbReference type="InterPro" id="IPR002397">
    <property type="entry name" value="Cyt_P450_B"/>
</dbReference>
<keyword evidence="7 8" id="KW-0503">Monooxygenase</keyword>
<dbReference type="PANTHER" id="PTHR46696:SF1">
    <property type="entry name" value="CYTOCHROME P450 YJIB-RELATED"/>
    <property type="match status" value="1"/>
</dbReference>
<dbReference type="AlphaFoldDB" id="A0A423JJV4"/>
<evidence type="ECO:0000256" key="8">
    <source>
        <dbReference type="RuleBase" id="RU000461"/>
    </source>
</evidence>
<evidence type="ECO:0008006" key="11">
    <source>
        <dbReference type="Google" id="ProtNLM"/>
    </source>
</evidence>
<comment type="caution">
    <text evidence="9">The sequence shown here is derived from an EMBL/GenBank/DDBJ whole genome shotgun (WGS) entry which is preliminary data.</text>
</comment>
<proteinExistence type="inferred from homology"/>
<dbReference type="PRINTS" id="PR00385">
    <property type="entry name" value="P450"/>
</dbReference>
<comment type="similarity">
    <text evidence="2 8">Belongs to the cytochrome P450 family.</text>
</comment>
<name>A0A423JJV4_9PSED</name>
<dbReference type="GO" id="GO:0005506">
    <property type="term" value="F:iron ion binding"/>
    <property type="evidence" value="ECO:0007669"/>
    <property type="project" value="InterPro"/>
</dbReference>
<dbReference type="RefSeq" id="WP_123366611.1">
    <property type="nucleotide sequence ID" value="NZ_MOBO01000013.1"/>
</dbReference>
<dbReference type="InterPro" id="IPR017972">
    <property type="entry name" value="Cyt_P450_CS"/>
</dbReference>
<evidence type="ECO:0000313" key="9">
    <source>
        <dbReference type="EMBL" id="RON37922.1"/>
    </source>
</evidence>
<evidence type="ECO:0000256" key="2">
    <source>
        <dbReference type="ARBA" id="ARBA00010617"/>
    </source>
</evidence>
<evidence type="ECO:0000256" key="6">
    <source>
        <dbReference type="ARBA" id="ARBA00023004"/>
    </source>
</evidence>
<evidence type="ECO:0000256" key="4">
    <source>
        <dbReference type="ARBA" id="ARBA00022723"/>
    </source>
</evidence>
<dbReference type="GO" id="GO:0004497">
    <property type="term" value="F:monooxygenase activity"/>
    <property type="evidence" value="ECO:0007669"/>
    <property type="project" value="UniProtKB-KW"/>
</dbReference>
<organism evidence="9 10">
    <name type="scientific">Pseudomonas brassicacearum</name>
    <dbReference type="NCBI Taxonomy" id="930166"/>
    <lineage>
        <taxon>Bacteria</taxon>
        <taxon>Pseudomonadati</taxon>
        <taxon>Pseudomonadota</taxon>
        <taxon>Gammaproteobacteria</taxon>
        <taxon>Pseudomonadales</taxon>
        <taxon>Pseudomonadaceae</taxon>
        <taxon>Pseudomonas</taxon>
    </lineage>
</organism>
<comment type="cofactor">
    <cofactor evidence="1">
        <name>heme</name>
        <dbReference type="ChEBI" id="CHEBI:30413"/>
    </cofactor>
</comment>
<keyword evidence="4 8" id="KW-0479">Metal-binding</keyword>
<keyword evidence="3 8" id="KW-0349">Heme</keyword>
<gene>
    <name evidence="9" type="ORF">BK664_16050</name>
</gene>
<keyword evidence="6 8" id="KW-0408">Iron</keyword>
<dbReference type="Proteomes" id="UP000286351">
    <property type="component" value="Unassembled WGS sequence"/>
</dbReference>
<sequence>MSANASFTEPAIQRCPFGLMAQIRKESPIYRDPVTNFLVLTRHADIVHVNQHPELFSSTTTVILNRENSPVADEVARRYSERGFLPMHTLLTNDPPSHKGYRVLVESVFNASFVKQLEVHIEELADDLIDQFIDNNQVDLMVEFAIKLPMYLISEQLGVSKEDWRRFKLWSDITVEQINPGIDPERELEITDHLIEMQHYLLKRAEVYLENPAPTLLSRLANAEVDGRRLDSREFVAIAHQLLVAGNETTTSSIATGVLMLLEDPQLRERLQTNPDQVSSFVEEVLRLHAPSPHLYRQVVQDCEIGGFPVAKDEVLMLSYLAANRDPEKFESPDCLDLDRKNGRQHLAFGRGIHFCIGNQLARAELRIAFQRLLARLPQMSLDPAWPKPQFAAIYHVHTLEQLHIIF</sequence>
<reference evidence="9 10" key="1">
    <citation type="submission" date="2016-10" db="EMBL/GenBank/DDBJ databases">
        <title>Comparative genome analysis of multiple Pseudomonas spp. focuses on biocontrol and plant growth promoting traits.</title>
        <authorList>
            <person name="Tao X.-Y."/>
            <person name="Taylor C.G."/>
        </authorList>
    </citation>
    <scope>NUCLEOTIDE SEQUENCE [LARGE SCALE GENOMIC DNA]</scope>
    <source>
        <strain evidence="9 10">38D4</strain>
    </source>
</reference>
<dbReference type="PRINTS" id="PR00359">
    <property type="entry name" value="BP450"/>
</dbReference>
<dbReference type="SUPFAM" id="SSF48264">
    <property type="entry name" value="Cytochrome P450"/>
    <property type="match status" value="1"/>
</dbReference>
<dbReference type="GO" id="GO:0016705">
    <property type="term" value="F:oxidoreductase activity, acting on paired donors, with incorporation or reduction of molecular oxygen"/>
    <property type="evidence" value="ECO:0007669"/>
    <property type="project" value="InterPro"/>
</dbReference>
<dbReference type="PROSITE" id="PS00086">
    <property type="entry name" value="CYTOCHROME_P450"/>
    <property type="match status" value="1"/>
</dbReference>
<evidence type="ECO:0000256" key="5">
    <source>
        <dbReference type="ARBA" id="ARBA00023002"/>
    </source>
</evidence>
<evidence type="ECO:0000256" key="1">
    <source>
        <dbReference type="ARBA" id="ARBA00001971"/>
    </source>
</evidence>
<evidence type="ECO:0000256" key="7">
    <source>
        <dbReference type="ARBA" id="ARBA00023033"/>
    </source>
</evidence>
<dbReference type="GO" id="GO:0020037">
    <property type="term" value="F:heme binding"/>
    <property type="evidence" value="ECO:0007669"/>
    <property type="project" value="InterPro"/>
</dbReference>
<dbReference type="InterPro" id="IPR036396">
    <property type="entry name" value="Cyt_P450_sf"/>
</dbReference>
<evidence type="ECO:0000256" key="3">
    <source>
        <dbReference type="ARBA" id="ARBA00022617"/>
    </source>
</evidence>
<dbReference type="Pfam" id="PF00067">
    <property type="entry name" value="p450"/>
    <property type="match status" value="1"/>
</dbReference>
<dbReference type="InterPro" id="IPR001128">
    <property type="entry name" value="Cyt_P450"/>
</dbReference>
<protein>
    <recommendedName>
        <fullName evidence="11">Cytochrome P450</fullName>
    </recommendedName>
</protein>
<dbReference type="PANTHER" id="PTHR46696">
    <property type="entry name" value="P450, PUTATIVE (EUROFUNG)-RELATED"/>
    <property type="match status" value="1"/>
</dbReference>
<evidence type="ECO:0000313" key="10">
    <source>
        <dbReference type="Proteomes" id="UP000286351"/>
    </source>
</evidence>
<dbReference type="FunFam" id="1.10.630.10:FF:000018">
    <property type="entry name" value="Cytochrome P450 monooxygenase"/>
    <property type="match status" value="1"/>
</dbReference>
<dbReference type="Gene3D" id="1.10.630.10">
    <property type="entry name" value="Cytochrome P450"/>
    <property type="match status" value="1"/>
</dbReference>